<dbReference type="STRING" id="512565.AMIS_35310"/>
<name>I0H6W4_ACTM4</name>
<dbReference type="AlphaFoldDB" id="I0H6W4"/>
<dbReference type="HOGENOM" id="CLU_1068049_0_0_11"/>
<evidence type="ECO:0000256" key="1">
    <source>
        <dbReference type="SAM" id="MobiDB-lite"/>
    </source>
</evidence>
<feature type="region of interest" description="Disordered" evidence="1">
    <location>
        <begin position="143"/>
        <end position="164"/>
    </location>
</feature>
<evidence type="ECO:0000313" key="3">
    <source>
        <dbReference type="Proteomes" id="UP000007882"/>
    </source>
</evidence>
<dbReference type="KEGG" id="ams:AMIS_35310"/>
<reference evidence="2 3" key="1">
    <citation type="submission" date="2012-02" db="EMBL/GenBank/DDBJ databases">
        <title>Complete genome sequence of Actinoplanes missouriensis 431 (= NBRC 102363).</title>
        <authorList>
            <person name="Ohnishi Y."/>
            <person name="Ishikawa J."/>
            <person name="Sekine M."/>
            <person name="Hosoyama A."/>
            <person name="Harada T."/>
            <person name="Narita H."/>
            <person name="Hata T."/>
            <person name="Konno Y."/>
            <person name="Tutikane K."/>
            <person name="Fujita N."/>
            <person name="Horinouchi S."/>
            <person name="Hayakawa M."/>
        </authorList>
    </citation>
    <scope>NUCLEOTIDE SEQUENCE [LARGE SCALE GENOMIC DNA]</scope>
    <source>
        <strain evidence="3">ATCC 14538 / DSM 43046 / CBS 188.64 / JCM 3121 / NBRC 102363 / NCIMB 12654 / NRRL B-3342 / UNCC 431</strain>
    </source>
</reference>
<feature type="compositionally biased region" description="Basic and acidic residues" evidence="1">
    <location>
        <begin position="146"/>
        <end position="157"/>
    </location>
</feature>
<evidence type="ECO:0000313" key="2">
    <source>
        <dbReference type="EMBL" id="BAL88751.1"/>
    </source>
</evidence>
<accession>I0H6W4</accession>
<dbReference type="EMBL" id="AP012319">
    <property type="protein sequence ID" value="BAL88751.1"/>
    <property type="molecule type" value="Genomic_DNA"/>
</dbReference>
<dbReference type="Proteomes" id="UP000007882">
    <property type="component" value="Chromosome"/>
</dbReference>
<feature type="region of interest" description="Disordered" evidence="1">
    <location>
        <begin position="1"/>
        <end position="27"/>
    </location>
</feature>
<sequence length="260" mass="28288">MASPSGDDRAGGGTAGDGEGPRGGVLRDAWLFGSGERKSLRGGPGGVLDLRIQEIAQRFSERPVTELMATPTRVNGSLDAAVLLERLTRAQAGGWEPWPVDFEQALLRLPRDTDPDVVRQAAELTSVAGRRFAAWLKDGGLPDPVSTRREQTGRDGRYAYGGTPPLRRRTVAQLDQARGGMTAACWRTCWSTWRAPMCRSTTSVTSRRPPTSPRWCCRSIARSRLPGCCRCSPHWPTWTGAAVARCCRCSPSVRGRSGRP</sequence>
<feature type="compositionally biased region" description="Gly residues" evidence="1">
    <location>
        <begin position="11"/>
        <end position="23"/>
    </location>
</feature>
<keyword evidence="3" id="KW-1185">Reference proteome</keyword>
<feature type="compositionally biased region" description="Basic and acidic residues" evidence="1">
    <location>
        <begin position="1"/>
        <end position="10"/>
    </location>
</feature>
<organism evidence="2 3">
    <name type="scientific">Actinoplanes missouriensis (strain ATCC 14538 / DSM 43046 / CBS 188.64 / JCM 3121 / NBRC 102363 / NCIMB 12654 / NRRL B-3342 / UNCC 431)</name>
    <dbReference type="NCBI Taxonomy" id="512565"/>
    <lineage>
        <taxon>Bacteria</taxon>
        <taxon>Bacillati</taxon>
        <taxon>Actinomycetota</taxon>
        <taxon>Actinomycetes</taxon>
        <taxon>Micromonosporales</taxon>
        <taxon>Micromonosporaceae</taxon>
        <taxon>Actinoplanes</taxon>
    </lineage>
</organism>
<gene>
    <name evidence="2" type="ordered locus">AMIS_35310</name>
</gene>
<proteinExistence type="predicted"/>
<protein>
    <submittedName>
        <fullName evidence="2">Uncharacterized protein</fullName>
    </submittedName>
</protein>